<gene>
    <name evidence="1" type="ORF">PVE_R2G0361</name>
</gene>
<dbReference type="AlphaFoldDB" id="A0A1D3K7V7"/>
<protein>
    <recommendedName>
        <fullName evidence="3">DUF4376 domain-containing protein</fullName>
    </recommendedName>
</protein>
<proteinExistence type="predicted"/>
<reference evidence="2" key="1">
    <citation type="submission" date="2016-07" db="EMBL/GenBank/DDBJ databases">
        <authorList>
            <person name="Florea S."/>
            <person name="Webb J.S."/>
            <person name="Jaromczyk J."/>
            <person name="Schardl C.L."/>
        </authorList>
    </citation>
    <scope>NUCLEOTIDE SEQUENCE [LARGE SCALE GENOMIC DNA]</scope>
    <source>
        <strain evidence="2">1YdBTEX2</strain>
    </source>
</reference>
<dbReference type="Proteomes" id="UP000245431">
    <property type="component" value="Chromosome PVE_r2"/>
</dbReference>
<accession>A0A1D3K7V7</accession>
<evidence type="ECO:0000313" key="1">
    <source>
        <dbReference type="EMBL" id="SBW84390.1"/>
    </source>
</evidence>
<evidence type="ECO:0008006" key="3">
    <source>
        <dbReference type="Google" id="ProtNLM"/>
    </source>
</evidence>
<evidence type="ECO:0000313" key="2">
    <source>
        <dbReference type="Proteomes" id="UP000245431"/>
    </source>
</evidence>
<organism evidence="1 2">
    <name type="scientific">Pseudomonas veronii 1YdBTEX2</name>
    <dbReference type="NCBI Taxonomy" id="1295141"/>
    <lineage>
        <taxon>Bacteria</taxon>
        <taxon>Pseudomonadati</taxon>
        <taxon>Pseudomonadota</taxon>
        <taxon>Gammaproteobacteria</taxon>
        <taxon>Pseudomonadales</taxon>
        <taxon>Pseudomonadaceae</taxon>
        <taxon>Pseudomonas</taxon>
    </lineage>
</organism>
<dbReference type="EMBL" id="LT599584">
    <property type="protein sequence ID" value="SBW84390.1"/>
    <property type="molecule type" value="Genomic_DNA"/>
</dbReference>
<name>A0A1D3K7V7_PSEVE</name>
<sequence length="154" mass="16764">MSTTKLFPYHPTTGLRLEKTIEFIPAGVPQQIFKEAGKTQFEFTGGSQLNWDASETQQVGDDIYLADSDGTECLLSEAVWSEIEGDSIAIETPGTHTSVVCANSLRDQLRELASSAREAVLDVEQGTDPEASTIALKALLAKLGLWEEFEPDAE</sequence>